<dbReference type="NCBIfam" id="TIGR01764">
    <property type="entry name" value="excise"/>
    <property type="match status" value="1"/>
</dbReference>
<dbReference type="InterPro" id="IPR010093">
    <property type="entry name" value="SinI_DNA-bd"/>
</dbReference>
<dbReference type="AlphaFoldDB" id="A0A934JYM5"/>
<name>A0A934JYM5_9BACT</name>
<evidence type="ECO:0000259" key="1">
    <source>
        <dbReference type="Pfam" id="PF12728"/>
    </source>
</evidence>
<dbReference type="SUPFAM" id="SSF46955">
    <property type="entry name" value="Putative DNA-binding domain"/>
    <property type="match status" value="1"/>
</dbReference>
<evidence type="ECO:0000313" key="2">
    <source>
        <dbReference type="EMBL" id="MBJ7596544.1"/>
    </source>
</evidence>
<proteinExistence type="predicted"/>
<dbReference type="InterPro" id="IPR009061">
    <property type="entry name" value="DNA-bd_dom_put_sf"/>
</dbReference>
<comment type="caution">
    <text evidence="2">The sequence shown here is derived from an EMBL/GenBank/DDBJ whole genome shotgun (WGS) entry which is preliminary data.</text>
</comment>
<gene>
    <name evidence="2" type="ORF">JF922_00425</name>
</gene>
<dbReference type="Pfam" id="PF12728">
    <property type="entry name" value="HTH_17"/>
    <property type="match status" value="1"/>
</dbReference>
<dbReference type="Proteomes" id="UP000612893">
    <property type="component" value="Unassembled WGS sequence"/>
</dbReference>
<sequence>MIDGELLRPQEVQAILQIGRSKVYEMIGRGQLPVIRIGRVVRVPRRQLELWIAERTSGAGPSEAA</sequence>
<evidence type="ECO:0000313" key="3">
    <source>
        <dbReference type="Proteomes" id="UP000612893"/>
    </source>
</evidence>
<organism evidence="2 3">
    <name type="scientific">Candidatus Nephthysia bennettiae</name>
    <dbReference type="NCBI Taxonomy" id="3127016"/>
    <lineage>
        <taxon>Bacteria</taxon>
        <taxon>Bacillati</taxon>
        <taxon>Candidatus Dormiibacterota</taxon>
        <taxon>Candidatus Dormibacteria</taxon>
        <taxon>Candidatus Dormibacterales</taxon>
        <taxon>Candidatus Dormibacteraceae</taxon>
        <taxon>Candidatus Nephthysia</taxon>
    </lineage>
</organism>
<feature type="domain" description="Helix-turn-helix" evidence="1">
    <location>
        <begin position="6"/>
        <end position="55"/>
    </location>
</feature>
<dbReference type="EMBL" id="JAEKNR010000005">
    <property type="protein sequence ID" value="MBJ7596544.1"/>
    <property type="molecule type" value="Genomic_DNA"/>
</dbReference>
<protein>
    <submittedName>
        <fullName evidence="2">Helix-turn-helix domain-containing protein</fullName>
    </submittedName>
</protein>
<reference evidence="2" key="1">
    <citation type="submission" date="2020-10" db="EMBL/GenBank/DDBJ databases">
        <title>Ca. Dormibacterota MAGs.</title>
        <authorList>
            <person name="Montgomery K."/>
        </authorList>
    </citation>
    <scope>NUCLEOTIDE SEQUENCE [LARGE SCALE GENOMIC DNA]</scope>
    <source>
        <strain evidence="2">SC8812_S17_10</strain>
    </source>
</reference>
<dbReference type="InterPro" id="IPR041657">
    <property type="entry name" value="HTH_17"/>
</dbReference>
<dbReference type="RefSeq" id="WP_350341320.1">
    <property type="nucleotide sequence ID" value="NZ_JAEKNR010000005.1"/>
</dbReference>
<accession>A0A934JYM5</accession>
<keyword evidence="3" id="KW-1185">Reference proteome</keyword>